<evidence type="ECO:0000256" key="7">
    <source>
        <dbReference type="HAMAP-Rule" id="MF_00607"/>
    </source>
</evidence>
<dbReference type="OrthoDB" id="9814755at2"/>
<evidence type="ECO:0000256" key="8">
    <source>
        <dbReference type="PROSITE-ProRule" id="PRU01026"/>
    </source>
</evidence>
<evidence type="ECO:0000256" key="2">
    <source>
        <dbReference type="ARBA" id="ARBA00022552"/>
    </source>
</evidence>
<feature type="binding site" evidence="7 8">
    <location>
        <position position="16"/>
    </location>
    <ligand>
        <name>S-adenosyl-L-methionine</name>
        <dbReference type="ChEBI" id="CHEBI:59789"/>
    </ligand>
</feature>
<dbReference type="PROSITE" id="PS01131">
    <property type="entry name" value="RRNA_A_DIMETH"/>
    <property type="match status" value="1"/>
</dbReference>
<sequence length="275" mass="30382">MSKKAGHQARKRFGQNFLHDPGVIEHIIRAIHPKPDDAIVEIGPGLGALTEEILAVNPKLQVVELDRDLIPILRTKFFNYPEFRLHQADALKFDFSQLTDGKPLRIIGNLPYNISTPLIFHLLSQAGVVQDMHFMLQKEVVQRMAAVSGDNNYGRLGIMTQYFCKVQPLFEVGPDAFRPSPKVDSAIVRLVPYTELPHPAKDLGTLQAVVRTAFNARRKTLRKALGGLVTVEQLQALGINDGLRPENLSLADYVSIADFLVGEKGIDGSGGDSND</sequence>
<proteinExistence type="inferred from homology"/>
<keyword evidence="5 7" id="KW-0949">S-adenosyl-L-methionine</keyword>
<keyword evidence="1 7" id="KW-0963">Cytoplasm</keyword>
<dbReference type="PANTHER" id="PTHR11727:SF7">
    <property type="entry name" value="DIMETHYLADENOSINE TRANSFERASE-RELATED"/>
    <property type="match status" value="1"/>
</dbReference>
<gene>
    <name evidence="7" type="primary">rsmA</name>
    <name evidence="7" type="synonym">ksgA</name>
    <name evidence="10" type="ORF">SAMN05216369_0970</name>
</gene>
<dbReference type="EMBL" id="FRAQ01000001">
    <property type="protein sequence ID" value="SHK20755.1"/>
    <property type="molecule type" value="Genomic_DNA"/>
</dbReference>
<feature type="binding site" evidence="7 8">
    <location>
        <position position="109"/>
    </location>
    <ligand>
        <name>S-adenosyl-L-methionine</name>
        <dbReference type="ChEBI" id="CHEBI:59789"/>
    </ligand>
</feature>
<reference evidence="11" key="1">
    <citation type="submission" date="2016-11" db="EMBL/GenBank/DDBJ databases">
        <authorList>
            <person name="Varghese N."/>
            <person name="Submissions S."/>
        </authorList>
    </citation>
    <scope>NUCLEOTIDE SEQUENCE [LARGE SCALE GENOMIC DNA]</scope>
    <source>
        <strain evidence="11">CGMCC 1.10835</strain>
    </source>
</reference>
<keyword evidence="4 7" id="KW-0808">Transferase</keyword>
<organism evidence="10 11">
    <name type="scientific">Marinobacter antarcticus</name>
    <dbReference type="NCBI Taxonomy" id="564117"/>
    <lineage>
        <taxon>Bacteria</taxon>
        <taxon>Pseudomonadati</taxon>
        <taxon>Pseudomonadota</taxon>
        <taxon>Gammaproteobacteria</taxon>
        <taxon>Pseudomonadales</taxon>
        <taxon>Marinobacteraceae</taxon>
        <taxon>Marinobacter</taxon>
    </lineage>
</organism>
<dbReference type="EC" id="2.1.1.182" evidence="7"/>
<accession>A0A1M6QKR0</accession>
<evidence type="ECO:0000313" key="10">
    <source>
        <dbReference type="EMBL" id="SHK20755.1"/>
    </source>
</evidence>
<dbReference type="InterPro" id="IPR011530">
    <property type="entry name" value="rRNA_adenine_dimethylase"/>
</dbReference>
<dbReference type="PANTHER" id="PTHR11727">
    <property type="entry name" value="DIMETHYLADENOSINE TRANSFERASE"/>
    <property type="match status" value="1"/>
</dbReference>
<feature type="binding site" evidence="7 8">
    <location>
        <position position="43"/>
    </location>
    <ligand>
        <name>S-adenosyl-L-methionine</name>
        <dbReference type="ChEBI" id="CHEBI:59789"/>
    </ligand>
</feature>
<comment type="function">
    <text evidence="7">Specifically dimethylates two adjacent adenosines (A1518 and A1519) in the loop of a conserved hairpin near the 3'-end of 16S rRNA in the 30S particle. May play a critical role in biogenesis of 30S subunits.</text>
</comment>
<dbReference type="InterPro" id="IPR001737">
    <property type="entry name" value="KsgA/Erm"/>
</dbReference>
<evidence type="ECO:0000256" key="4">
    <source>
        <dbReference type="ARBA" id="ARBA00022679"/>
    </source>
</evidence>
<dbReference type="Proteomes" id="UP000184497">
    <property type="component" value="Unassembled WGS sequence"/>
</dbReference>
<dbReference type="InterPro" id="IPR023165">
    <property type="entry name" value="rRNA_Ade_diMease-like_C"/>
</dbReference>
<dbReference type="FunFam" id="1.10.8.100:FF:000001">
    <property type="entry name" value="Ribosomal RNA small subunit methyltransferase A"/>
    <property type="match status" value="1"/>
</dbReference>
<dbReference type="NCBIfam" id="TIGR00755">
    <property type="entry name" value="ksgA"/>
    <property type="match status" value="1"/>
</dbReference>
<keyword evidence="11" id="KW-1185">Reference proteome</keyword>
<evidence type="ECO:0000313" key="11">
    <source>
        <dbReference type="Proteomes" id="UP000184497"/>
    </source>
</evidence>
<dbReference type="Pfam" id="PF00398">
    <property type="entry name" value="RrnaAD"/>
    <property type="match status" value="1"/>
</dbReference>
<evidence type="ECO:0000259" key="9">
    <source>
        <dbReference type="SMART" id="SM00650"/>
    </source>
</evidence>
<keyword evidence="2 7" id="KW-0698">rRNA processing</keyword>
<dbReference type="InterPro" id="IPR020598">
    <property type="entry name" value="rRNA_Ade_methylase_Trfase_N"/>
</dbReference>
<comment type="catalytic activity">
    <reaction evidence="7">
        <text>adenosine(1518)/adenosine(1519) in 16S rRNA + 4 S-adenosyl-L-methionine = N(6)-dimethyladenosine(1518)/N(6)-dimethyladenosine(1519) in 16S rRNA + 4 S-adenosyl-L-homocysteine + 4 H(+)</text>
        <dbReference type="Rhea" id="RHEA:19609"/>
        <dbReference type="Rhea" id="RHEA-COMP:10232"/>
        <dbReference type="Rhea" id="RHEA-COMP:10233"/>
        <dbReference type="ChEBI" id="CHEBI:15378"/>
        <dbReference type="ChEBI" id="CHEBI:57856"/>
        <dbReference type="ChEBI" id="CHEBI:59789"/>
        <dbReference type="ChEBI" id="CHEBI:74411"/>
        <dbReference type="ChEBI" id="CHEBI:74493"/>
        <dbReference type="EC" id="2.1.1.182"/>
    </reaction>
</comment>
<keyword evidence="3 7" id="KW-0489">Methyltransferase</keyword>
<comment type="subcellular location">
    <subcellularLocation>
        <location evidence="7">Cytoplasm</location>
    </subcellularLocation>
</comment>
<dbReference type="STRING" id="564117.SAMN05216369_0970"/>
<evidence type="ECO:0000256" key="6">
    <source>
        <dbReference type="ARBA" id="ARBA00022884"/>
    </source>
</evidence>
<feature type="binding site" evidence="7 8">
    <location>
        <position position="64"/>
    </location>
    <ligand>
        <name>S-adenosyl-L-methionine</name>
        <dbReference type="ChEBI" id="CHEBI:59789"/>
    </ligand>
</feature>
<dbReference type="AlphaFoldDB" id="A0A1M6QKR0"/>
<protein>
    <recommendedName>
        <fullName evidence="7">Ribosomal RNA small subunit methyltransferase A</fullName>
        <ecNumber evidence="7">2.1.1.182</ecNumber>
    </recommendedName>
    <alternativeName>
        <fullName evidence="7">16S rRNA (adenine(1518)-N(6)/adenine(1519)-N(6))-dimethyltransferase</fullName>
    </alternativeName>
    <alternativeName>
        <fullName evidence="7">16S rRNA dimethyladenosine transferase</fullName>
    </alternativeName>
    <alternativeName>
        <fullName evidence="7">16S rRNA dimethylase</fullName>
    </alternativeName>
    <alternativeName>
        <fullName evidence="7">S-adenosylmethionine-6-N', N'-adenosyl(rRNA) dimethyltransferase</fullName>
    </alternativeName>
</protein>
<dbReference type="RefSeq" id="WP_072795967.1">
    <property type="nucleotide sequence ID" value="NZ_FRAQ01000001.1"/>
</dbReference>
<dbReference type="Gene3D" id="1.10.8.100">
    <property type="entry name" value="Ribosomal RNA adenine dimethylase-like, domain 2"/>
    <property type="match status" value="1"/>
</dbReference>
<dbReference type="InterPro" id="IPR029063">
    <property type="entry name" value="SAM-dependent_MTases_sf"/>
</dbReference>
<dbReference type="PROSITE" id="PS51689">
    <property type="entry name" value="SAM_RNA_A_N6_MT"/>
    <property type="match status" value="1"/>
</dbReference>
<dbReference type="Gene3D" id="3.40.50.150">
    <property type="entry name" value="Vaccinia Virus protein VP39"/>
    <property type="match status" value="1"/>
</dbReference>
<dbReference type="SUPFAM" id="SSF53335">
    <property type="entry name" value="S-adenosyl-L-methionine-dependent methyltransferases"/>
    <property type="match status" value="1"/>
</dbReference>
<feature type="binding site" evidence="7 8">
    <location>
        <position position="89"/>
    </location>
    <ligand>
        <name>S-adenosyl-L-methionine</name>
        <dbReference type="ChEBI" id="CHEBI:59789"/>
    </ligand>
</feature>
<dbReference type="InterPro" id="IPR020596">
    <property type="entry name" value="rRNA_Ade_Mease_Trfase_CS"/>
</dbReference>
<keyword evidence="6 7" id="KW-0694">RNA-binding</keyword>
<feature type="domain" description="Ribosomal RNA adenine methylase transferase N-terminal" evidence="9">
    <location>
        <begin position="23"/>
        <end position="194"/>
    </location>
</feature>
<evidence type="ECO:0000256" key="3">
    <source>
        <dbReference type="ARBA" id="ARBA00022603"/>
    </source>
</evidence>
<evidence type="ECO:0000256" key="5">
    <source>
        <dbReference type="ARBA" id="ARBA00022691"/>
    </source>
</evidence>
<name>A0A1M6QKR0_9GAMM</name>
<evidence type="ECO:0000256" key="1">
    <source>
        <dbReference type="ARBA" id="ARBA00022490"/>
    </source>
</evidence>
<feature type="binding site" evidence="7 8">
    <location>
        <position position="18"/>
    </location>
    <ligand>
        <name>S-adenosyl-L-methionine</name>
        <dbReference type="ChEBI" id="CHEBI:59789"/>
    </ligand>
</feature>
<comment type="similarity">
    <text evidence="7">Belongs to the class I-like SAM-binding methyltransferase superfamily. rRNA adenine N(6)-methyltransferase family. RsmA subfamily.</text>
</comment>
<dbReference type="GO" id="GO:0003723">
    <property type="term" value="F:RNA binding"/>
    <property type="evidence" value="ECO:0007669"/>
    <property type="project" value="UniProtKB-UniRule"/>
</dbReference>
<dbReference type="CDD" id="cd02440">
    <property type="entry name" value="AdoMet_MTases"/>
    <property type="match status" value="1"/>
</dbReference>
<dbReference type="GO" id="GO:0052908">
    <property type="term" value="F:16S rRNA (adenine(1518)-N(6)/adenine(1519)-N(6))-dimethyltransferase activity"/>
    <property type="evidence" value="ECO:0007669"/>
    <property type="project" value="UniProtKB-EC"/>
</dbReference>
<dbReference type="GO" id="GO:0005829">
    <property type="term" value="C:cytosol"/>
    <property type="evidence" value="ECO:0007669"/>
    <property type="project" value="TreeGrafter"/>
</dbReference>
<dbReference type="SMART" id="SM00650">
    <property type="entry name" value="rADc"/>
    <property type="match status" value="1"/>
</dbReference>
<dbReference type="HAMAP" id="MF_00607">
    <property type="entry name" value="16SrRNA_methyltr_A"/>
    <property type="match status" value="1"/>
</dbReference>